<protein>
    <submittedName>
        <fullName evidence="4">NADH-FMN oxidoreductase RutF, flavin reductase (DIM6/NTAB) family</fullName>
    </submittedName>
</protein>
<dbReference type="InterPro" id="IPR002563">
    <property type="entry name" value="Flavin_Rdtase-like_dom"/>
</dbReference>
<dbReference type="GO" id="GO:0042602">
    <property type="term" value="F:riboflavin reductase (NADPH) activity"/>
    <property type="evidence" value="ECO:0007669"/>
    <property type="project" value="TreeGrafter"/>
</dbReference>
<dbReference type="AlphaFoldDB" id="A0A1G6QR39"/>
<comment type="similarity">
    <text evidence="1">Belongs to the non-flavoprotein flavin reductase family.</text>
</comment>
<dbReference type="SMART" id="SM00903">
    <property type="entry name" value="Flavin_Reduct"/>
    <property type="match status" value="1"/>
</dbReference>
<dbReference type="GO" id="GO:0010181">
    <property type="term" value="F:FMN binding"/>
    <property type="evidence" value="ECO:0007669"/>
    <property type="project" value="InterPro"/>
</dbReference>
<dbReference type="Pfam" id="PF01613">
    <property type="entry name" value="Flavin_Reduct"/>
    <property type="match status" value="1"/>
</dbReference>
<dbReference type="InterPro" id="IPR012349">
    <property type="entry name" value="Split_barrel_FMN-bd"/>
</dbReference>
<gene>
    <name evidence="4" type="ORF">SAMN04488239_104204</name>
</gene>
<evidence type="ECO:0000256" key="1">
    <source>
        <dbReference type="ARBA" id="ARBA00008898"/>
    </source>
</evidence>
<evidence type="ECO:0000259" key="3">
    <source>
        <dbReference type="SMART" id="SM00903"/>
    </source>
</evidence>
<dbReference type="SUPFAM" id="SSF50475">
    <property type="entry name" value="FMN-binding split barrel"/>
    <property type="match status" value="1"/>
</dbReference>
<feature type="domain" description="Flavin reductase like" evidence="3">
    <location>
        <begin position="56"/>
        <end position="197"/>
    </location>
</feature>
<dbReference type="Gene3D" id="2.30.110.10">
    <property type="entry name" value="Electron Transport, Fmn-binding Protein, Chain A"/>
    <property type="match status" value="1"/>
</dbReference>
<sequence length="202" mass="21819">MDTKAPFPGRSGSSVAGMDNLRPSWHVGAQTRAETDMTETSFIPGPETIRAFRDALGCFGTGVTVITTFSNKGPAAITANSFASVSLEPALVLWCLANASNRYETFANARHYAIHVMAEDQHELAQGFARDGLDFSHADWTIGLNGIPTLRRALARFDCRLAARHPAGDHQILVGEVLSATHRPGKGLMFKRGQYGGFTDLV</sequence>
<dbReference type="PANTHER" id="PTHR30466:SF11">
    <property type="entry name" value="FLAVIN-DEPENDENT MONOOXYGENASE, REDUCTASE SUBUNIT HSAB"/>
    <property type="match status" value="1"/>
</dbReference>
<evidence type="ECO:0000256" key="2">
    <source>
        <dbReference type="ARBA" id="ARBA00023002"/>
    </source>
</evidence>
<dbReference type="Proteomes" id="UP000199628">
    <property type="component" value="Unassembled WGS sequence"/>
</dbReference>
<keyword evidence="5" id="KW-1185">Reference proteome</keyword>
<dbReference type="EMBL" id="FMZV01000004">
    <property type="protein sequence ID" value="SDC94819.1"/>
    <property type="molecule type" value="Genomic_DNA"/>
</dbReference>
<reference evidence="5" key="1">
    <citation type="submission" date="2016-10" db="EMBL/GenBank/DDBJ databases">
        <authorList>
            <person name="Varghese N."/>
            <person name="Submissions S."/>
        </authorList>
    </citation>
    <scope>NUCLEOTIDE SEQUENCE [LARGE SCALE GENOMIC DNA]</scope>
    <source>
        <strain evidence="5">CGMCC 1.9108</strain>
    </source>
</reference>
<dbReference type="STRING" id="639004.SAMN04488239_104204"/>
<dbReference type="InterPro" id="IPR050268">
    <property type="entry name" value="NADH-dep_flavin_reductase"/>
</dbReference>
<name>A0A1G6QR39_9RHOB</name>
<evidence type="ECO:0000313" key="5">
    <source>
        <dbReference type="Proteomes" id="UP000199628"/>
    </source>
</evidence>
<evidence type="ECO:0000313" key="4">
    <source>
        <dbReference type="EMBL" id="SDC94819.1"/>
    </source>
</evidence>
<organism evidence="4 5">
    <name type="scientific">Ruegeria marina</name>
    <dbReference type="NCBI Taxonomy" id="639004"/>
    <lineage>
        <taxon>Bacteria</taxon>
        <taxon>Pseudomonadati</taxon>
        <taxon>Pseudomonadota</taxon>
        <taxon>Alphaproteobacteria</taxon>
        <taxon>Rhodobacterales</taxon>
        <taxon>Roseobacteraceae</taxon>
        <taxon>Ruegeria</taxon>
    </lineage>
</organism>
<proteinExistence type="inferred from homology"/>
<keyword evidence="2" id="KW-0560">Oxidoreductase</keyword>
<accession>A0A1G6QR39</accession>
<dbReference type="PANTHER" id="PTHR30466">
    <property type="entry name" value="FLAVIN REDUCTASE"/>
    <property type="match status" value="1"/>
</dbReference>